<evidence type="ECO:0000313" key="5">
    <source>
        <dbReference type="EMBL" id="GJQ12294.1"/>
    </source>
</evidence>
<proteinExistence type="predicted"/>
<organism evidence="5 7">
    <name type="scientific">Galdieria partita</name>
    <dbReference type="NCBI Taxonomy" id="83374"/>
    <lineage>
        <taxon>Eukaryota</taxon>
        <taxon>Rhodophyta</taxon>
        <taxon>Bangiophyceae</taxon>
        <taxon>Galdieriales</taxon>
        <taxon>Galdieriaceae</taxon>
        <taxon>Galdieria</taxon>
    </lineage>
</organism>
<dbReference type="GO" id="GO:0051082">
    <property type="term" value="F:unfolded protein binding"/>
    <property type="evidence" value="ECO:0007669"/>
    <property type="project" value="TreeGrafter"/>
</dbReference>
<evidence type="ECO:0000313" key="7">
    <source>
        <dbReference type="Proteomes" id="UP001061958"/>
    </source>
</evidence>
<evidence type="ECO:0000256" key="1">
    <source>
        <dbReference type="ARBA" id="ARBA00004496"/>
    </source>
</evidence>
<comment type="caution">
    <text evidence="5">The sequence shown here is derived from an EMBL/GenBank/DDBJ whole genome shotgun (WGS) entry which is preliminary data.</text>
</comment>
<dbReference type="PANTHER" id="PTHR12356:SF3">
    <property type="entry name" value="NUCLEAR MIGRATION PROTEIN NUDC"/>
    <property type="match status" value="1"/>
</dbReference>
<dbReference type="SUPFAM" id="SSF49764">
    <property type="entry name" value="HSP20-like chaperones"/>
    <property type="match status" value="1"/>
</dbReference>
<protein>
    <recommendedName>
        <fullName evidence="3">CS domain-containing protein</fullName>
    </recommendedName>
</protein>
<comment type="subcellular location">
    <subcellularLocation>
        <location evidence="1">Cytoplasm</location>
    </subcellularLocation>
</comment>
<dbReference type="Proteomes" id="UP001061958">
    <property type="component" value="Unassembled WGS sequence"/>
</dbReference>
<reference evidence="5" key="2">
    <citation type="submission" date="2022-01" db="EMBL/GenBank/DDBJ databases">
        <authorList>
            <person name="Hirooka S."/>
            <person name="Miyagishima S.Y."/>
        </authorList>
    </citation>
    <scope>NUCLEOTIDE SEQUENCE</scope>
    <source>
        <strain evidence="5">NBRC 102759</strain>
    </source>
</reference>
<dbReference type="AlphaFoldDB" id="A0A9C7UQT5"/>
<dbReference type="Pfam" id="PF04969">
    <property type="entry name" value="CS"/>
    <property type="match status" value="1"/>
</dbReference>
<dbReference type="InterPro" id="IPR008978">
    <property type="entry name" value="HSP20-like_chaperone"/>
</dbReference>
<gene>
    <name evidence="4" type="ORF">GpartN1_g3333.t1</name>
    <name evidence="5" type="ORF">GpartN1_g4085.t1</name>
    <name evidence="6" type="ORF">GpartN1_g4691.t1</name>
</gene>
<dbReference type="OrthoDB" id="416217at2759"/>
<dbReference type="GO" id="GO:0005737">
    <property type="term" value="C:cytoplasm"/>
    <property type="evidence" value="ECO:0007669"/>
    <property type="project" value="UniProtKB-SubCell"/>
</dbReference>
<dbReference type="InterPro" id="IPR037898">
    <property type="entry name" value="NudC_fam"/>
</dbReference>
<dbReference type="PANTHER" id="PTHR12356">
    <property type="entry name" value="NUCLEAR MOVEMENT PROTEIN NUDC"/>
    <property type="match status" value="1"/>
</dbReference>
<evidence type="ECO:0000256" key="2">
    <source>
        <dbReference type="ARBA" id="ARBA00022490"/>
    </source>
</evidence>
<dbReference type="EMBL" id="BQMJ01000038">
    <property type="protein sequence ID" value="GJQ12900.1"/>
    <property type="molecule type" value="Genomic_DNA"/>
</dbReference>
<reference evidence="5" key="1">
    <citation type="journal article" date="2022" name="Proc. Natl. Acad. Sci. U.S.A.">
        <title>Life cycle and functional genomics of the unicellular red alga Galdieria for elucidating algal and plant evolution and industrial use.</title>
        <authorList>
            <person name="Hirooka S."/>
            <person name="Itabashi T."/>
            <person name="Ichinose T.M."/>
            <person name="Onuma R."/>
            <person name="Fujiwara T."/>
            <person name="Yamashita S."/>
            <person name="Jong L.W."/>
            <person name="Tomita R."/>
            <person name="Iwane A.H."/>
            <person name="Miyagishima S.Y."/>
        </authorList>
    </citation>
    <scope>NUCLEOTIDE SEQUENCE</scope>
    <source>
        <strain evidence="5">NBRC 102759</strain>
    </source>
</reference>
<evidence type="ECO:0000313" key="4">
    <source>
        <dbReference type="EMBL" id="GJQ11542.1"/>
    </source>
</evidence>
<dbReference type="EMBL" id="BQMJ01000025">
    <property type="protein sequence ID" value="GJQ11542.1"/>
    <property type="molecule type" value="Genomic_DNA"/>
</dbReference>
<dbReference type="EMBL" id="BQMJ01000032">
    <property type="protein sequence ID" value="GJQ12294.1"/>
    <property type="molecule type" value="Genomic_DNA"/>
</dbReference>
<dbReference type="InterPro" id="IPR007052">
    <property type="entry name" value="CS_dom"/>
</dbReference>
<keyword evidence="7" id="KW-1185">Reference proteome</keyword>
<keyword evidence="2" id="KW-0963">Cytoplasm</keyword>
<accession>A0A9C7UQT5</accession>
<evidence type="ECO:0000259" key="3">
    <source>
        <dbReference type="PROSITE" id="PS51203"/>
    </source>
</evidence>
<dbReference type="CDD" id="cd06467">
    <property type="entry name" value="p23_NUDC_like"/>
    <property type="match status" value="1"/>
</dbReference>
<dbReference type="PROSITE" id="PS51203">
    <property type="entry name" value="CS"/>
    <property type="match status" value="1"/>
</dbReference>
<evidence type="ECO:0000313" key="6">
    <source>
        <dbReference type="EMBL" id="GJQ12900.1"/>
    </source>
</evidence>
<dbReference type="FunFam" id="2.60.40.790:FF:000001">
    <property type="entry name" value="Nuclear migration protein nudC"/>
    <property type="match status" value="1"/>
</dbReference>
<dbReference type="Gene3D" id="2.60.40.790">
    <property type="match status" value="1"/>
</dbReference>
<name>A0A9C7UQT5_9RHOD</name>
<feature type="domain" description="CS" evidence="3">
    <location>
        <begin position="12"/>
        <end position="104"/>
    </location>
</feature>
<dbReference type="GO" id="GO:0006457">
    <property type="term" value="P:protein folding"/>
    <property type="evidence" value="ECO:0007669"/>
    <property type="project" value="TreeGrafter"/>
</dbReference>
<sequence>MAKPAPNSGNGGRTELYTWTQTLQDVTVVVPVPQGNTSKTIVCIVEQKRLKIKVQFPEEKVLVDDELFATVYAEESFWQLDSKESVVTIYLDKVNKMEWWPKVTQSEPEIDTSKIEPENSKLSDLDPETRSMVEKMMFDQRQKASGLPTSDELKKKELLAKFMEQHPEMDFSQAKFS</sequence>